<organism evidence="3 4">
    <name type="scientific">Prymnesium parvum</name>
    <name type="common">Toxic golden alga</name>
    <dbReference type="NCBI Taxonomy" id="97485"/>
    <lineage>
        <taxon>Eukaryota</taxon>
        <taxon>Haptista</taxon>
        <taxon>Haptophyta</taxon>
        <taxon>Prymnesiophyceae</taxon>
        <taxon>Prymnesiales</taxon>
        <taxon>Prymnesiaceae</taxon>
        <taxon>Prymnesium</taxon>
    </lineage>
</organism>
<name>A0AB34JJ56_PRYPA</name>
<accession>A0AB34JJ56</accession>
<comment type="caution">
    <text evidence="3">The sequence shown here is derived from an EMBL/GenBank/DDBJ whole genome shotgun (WGS) entry which is preliminary data.</text>
</comment>
<reference evidence="3 4" key="1">
    <citation type="journal article" date="2024" name="Science">
        <title>Giant polyketide synthase enzymes in the biosynthesis of giant marine polyether toxins.</title>
        <authorList>
            <person name="Fallon T.R."/>
            <person name="Shende V.V."/>
            <person name="Wierzbicki I.H."/>
            <person name="Pendleton A.L."/>
            <person name="Watervoot N.F."/>
            <person name="Auber R.P."/>
            <person name="Gonzalez D.J."/>
            <person name="Wisecaver J.H."/>
            <person name="Moore B.S."/>
        </authorList>
    </citation>
    <scope>NUCLEOTIDE SEQUENCE [LARGE SCALE GENOMIC DNA]</scope>
    <source>
        <strain evidence="3 4">12B1</strain>
    </source>
</reference>
<evidence type="ECO:0000256" key="1">
    <source>
        <dbReference type="ARBA" id="ARBA00006626"/>
    </source>
</evidence>
<dbReference type="InterPro" id="IPR044760">
    <property type="entry name" value="TRAPPC2L"/>
</dbReference>
<dbReference type="GO" id="GO:0006888">
    <property type="term" value="P:endoplasmic reticulum to Golgi vesicle-mediated transport"/>
    <property type="evidence" value="ECO:0007669"/>
    <property type="project" value="InterPro"/>
</dbReference>
<dbReference type="Proteomes" id="UP001515480">
    <property type="component" value="Unassembled WGS sequence"/>
</dbReference>
<proteinExistence type="inferred from homology"/>
<evidence type="ECO:0000313" key="3">
    <source>
        <dbReference type="EMBL" id="KAL1521337.1"/>
    </source>
</evidence>
<protein>
    <recommendedName>
        <fullName evidence="2">Trafficking protein particle complex subunit 2-like protein</fullName>
    </recommendedName>
</protein>
<gene>
    <name evidence="3" type="ORF">AB1Y20_021004</name>
</gene>
<dbReference type="GO" id="GO:0005737">
    <property type="term" value="C:cytoplasm"/>
    <property type="evidence" value="ECO:0007669"/>
    <property type="project" value="GOC"/>
</dbReference>
<dbReference type="AlphaFoldDB" id="A0AB34JJ56"/>
<dbReference type="InterPro" id="IPR011012">
    <property type="entry name" value="Longin-like_dom_sf"/>
</dbReference>
<dbReference type="PANTHER" id="PTHR12403">
    <property type="entry name" value="TRAFFICKING PROTEIN PARTICLE COMPLEX SUBUNIT 2"/>
    <property type="match status" value="1"/>
</dbReference>
<evidence type="ECO:0000313" key="4">
    <source>
        <dbReference type="Proteomes" id="UP001515480"/>
    </source>
</evidence>
<dbReference type="Pfam" id="PF04628">
    <property type="entry name" value="Sedlin_N"/>
    <property type="match status" value="1"/>
</dbReference>
<dbReference type="Gene3D" id="3.30.450.70">
    <property type="match status" value="1"/>
</dbReference>
<comment type="similarity">
    <text evidence="1">Belongs to the TRAPP small subunits family. Sedlin subfamily.</text>
</comment>
<dbReference type="SUPFAM" id="SSF64356">
    <property type="entry name" value="SNARE-like"/>
    <property type="match status" value="1"/>
</dbReference>
<dbReference type="InterPro" id="IPR006722">
    <property type="entry name" value="Sedlin"/>
</dbReference>
<sequence length="154" mass="17417">MVLASIAVIGKEHNPLYIRAFSRSQQDQSEESLLRFHFIVHTALDFVEDKIAAQRNAAQGSSSSSGPKLDPYLGLLYPIEDLRVYGYASTSKVKFIAVLDDEDVKDAQMNAFFRRLHGLYVDTVCNPFHPPNTELYDCAKFQRQVDRLVDAGLY</sequence>
<dbReference type="CDD" id="cd14854">
    <property type="entry name" value="TRAPPC2L"/>
    <property type="match status" value="1"/>
</dbReference>
<keyword evidence="4" id="KW-1185">Reference proteome</keyword>
<evidence type="ECO:0000256" key="2">
    <source>
        <dbReference type="ARBA" id="ARBA00024408"/>
    </source>
</evidence>
<dbReference type="EMBL" id="JBGBPQ010000007">
    <property type="protein sequence ID" value="KAL1521337.1"/>
    <property type="molecule type" value="Genomic_DNA"/>
</dbReference>